<accession>A0A0K2TKC3</accession>
<reference evidence="1" key="1">
    <citation type="submission" date="2014-05" db="EMBL/GenBank/DDBJ databases">
        <authorList>
            <person name="Chronopoulou M."/>
        </authorList>
    </citation>
    <scope>NUCLEOTIDE SEQUENCE</scope>
    <source>
        <tissue evidence="1">Whole organism</tissue>
    </source>
</reference>
<sequence>MLWLVVMACSTRWSTTFSGHDWNYKVQ</sequence>
<organism evidence="1">
    <name type="scientific">Lepeophtheirus salmonis</name>
    <name type="common">Salmon louse</name>
    <name type="synonym">Caligus salmonis</name>
    <dbReference type="NCBI Taxonomy" id="72036"/>
    <lineage>
        <taxon>Eukaryota</taxon>
        <taxon>Metazoa</taxon>
        <taxon>Ecdysozoa</taxon>
        <taxon>Arthropoda</taxon>
        <taxon>Crustacea</taxon>
        <taxon>Multicrustacea</taxon>
        <taxon>Hexanauplia</taxon>
        <taxon>Copepoda</taxon>
        <taxon>Siphonostomatoida</taxon>
        <taxon>Caligidae</taxon>
        <taxon>Lepeophtheirus</taxon>
    </lineage>
</organism>
<protein>
    <submittedName>
        <fullName evidence="1">Uncharacterized protein</fullName>
    </submittedName>
</protein>
<proteinExistence type="predicted"/>
<name>A0A0K2TKC3_LEPSM</name>
<dbReference type="EMBL" id="HACA01009008">
    <property type="protein sequence ID" value="CDW26369.1"/>
    <property type="molecule type" value="Transcribed_RNA"/>
</dbReference>
<dbReference type="AlphaFoldDB" id="A0A0K2TKC3"/>
<evidence type="ECO:0000313" key="1">
    <source>
        <dbReference type="EMBL" id="CDW26369.1"/>
    </source>
</evidence>